<dbReference type="SUPFAM" id="SSF53383">
    <property type="entry name" value="PLP-dependent transferases"/>
    <property type="match status" value="1"/>
</dbReference>
<dbReference type="InterPro" id="IPR015421">
    <property type="entry name" value="PyrdxlP-dep_Trfase_major"/>
</dbReference>
<proteinExistence type="predicted"/>
<evidence type="ECO:0000313" key="1">
    <source>
        <dbReference type="EMBL" id="SVA78076.1"/>
    </source>
</evidence>
<dbReference type="EMBL" id="UINC01018561">
    <property type="protein sequence ID" value="SVA78076.1"/>
    <property type="molecule type" value="Genomic_DNA"/>
</dbReference>
<dbReference type="Gene3D" id="3.40.640.10">
    <property type="entry name" value="Type I PLP-dependent aspartate aminotransferase-like (Major domain)"/>
    <property type="match status" value="1"/>
</dbReference>
<dbReference type="InterPro" id="IPR015424">
    <property type="entry name" value="PyrdxlP-dep_Trfase"/>
</dbReference>
<organism evidence="1">
    <name type="scientific">marine metagenome</name>
    <dbReference type="NCBI Taxonomy" id="408172"/>
    <lineage>
        <taxon>unclassified sequences</taxon>
        <taxon>metagenomes</taxon>
        <taxon>ecological metagenomes</taxon>
    </lineage>
</organism>
<gene>
    <name evidence="1" type="ORF">METZ01_LOCUS130930</name>
</gene>
<name>A0A381YLZ0_9ZZZZ</name>
<protein>
    <submittedName>
        <fullName evidence="1">Uncharacterized protein</fullName>
    </submittedName>
</protein>
<dbReference type="Pfam" id="PF01041">
    <property type="entry name" value="DegT_DnrJ_EryC1"/>
    <property type="match status" value="1"/>
</dbReference>
<accession>A0A381YLZ0</accession>
<dbReference type="AlphaFoldDB" id="A0A381YLZ0"/>
<feature type="non-terminal residue" evidence="1">
    <location>
        <position position="36"/>
    </location>
</feature>
<dbReference type="InterPro" id="IPR000653">
    <property type="entry name" value="DegT/StrS_aminotransferase"/>
</dbReference>
<sequence length="36" mass="3874">MTHNGPLVQQLEKELCDYLGVKNLVCVASGTSALQL</sequence>
<reference evidence="1" key="1">
    <citation type="submission" date="2018-05" db="EMBL/GenBank/DDBJ databases">
        <authorList>
            <person name="Lanie J.A."/>
            <person name="Ng W.-L."/>
            <person name="Kazmierczak K.M."/>
            <person name="Andrzejewski T.M."/>
            <person name="Davidsen T.M."/>
            <person name="Wayne K.J."/>
            <person name="Tettelin H."/>
            <person name="Glass J.I."/>
            <person name="Rusch D."/>
            <person name="Podicherti R."/>
            <person name="Tsui H.-C.T."/>
            <person name="Winkler M.E."/>
        </authorList>
    </citation>
    <scope>NUCLEOTIDE SEQUENCE</scope>
</reference>